<dbReference type="RefSeq" id="WP_184405128.1">
    <property type="nucleotide sequence ID" value="NZ_JACHHJ010000005.1"/>
</dbReference>
<dbReference type="AlphaFoldDB" id="A0A841PQN3"/>
<proteinExistence type="predicted"/>
<evidence type="ECO:0000313" key="1">
    <source>
        <dbReference type="EMBL" id="MBB6451059.1"/>
    </source>
</evidence>
<dbReference type="Proteomes" id="UP000568839">
    <property type="component" value="Unassembled WGS sequence"/>
</dbReference>
<sequence length="55" mass="6592">MDEREMNRKGTADHEIRIHKKETNGCAQWVDPEFFEILNEGMEEYHDTLKGLKDR</sequence>
<keyword evidence="2" id="KW-1185">Reference proteome</keyword>
<gene>
    <name evidence="1" type="ORF">HNR44_003053</name>
</gene>
<reference evidence="1 2" key="1">
    <citation type="submission" date="2020-08" db="EMBL/GenBank/DDBJ databases">
        <title>Genomic Encyclopedia of Type Strains, Phase IV (KMG-IV): sequencing the most valuable type-strain genomes for metagenomic binning, comparative biology and taxonomic classification.</title>
        <authorList>
            <person name="Goeker M."/>
        </authorList>
    </citation>
    <scope>NUCLEOTIDE SEQUENCE [LARGE SCALE GENOMIC DNA]</scope>
    <source>
        <strain evidence="1 2">DSM 21769</strain>
    </source>
</reference>
<protein>
    <submittedName>
        <fullName evidence="1">Uncharacterized protein</fullName>
    </submittedName>
</protein>
<name>A0A841PQN3_9BACL</name>
<accession>A0A841PQN3</accession>
<comment type="caution">
    <text evidence="1">The sequence shown here is derived from an EMBL/GenBank/DDBJ whole genome shotgun (WGS) entry which is preliminary data.</text>
</comment>
<dbReference type="EMBL" id="JACHHJ010000005">
    <property type="protein sequence ID" value="MBB6451059.1"/>
    <property type="molecule type" value="Genomic_DNA"/>
</dbReference>
<organism evidence="1 2">
    <name type="scientific">Geomicrobium halophilum</name>
    <dbReference type="NCBI Taxonomy" id="549000"/>
    <lineage>
        <taxon>Bacteria</taxon>
        <taxon>Bacillati</taxon>
        <taxon>Bacillota</taxon>
        <taxon>Bacilli</taxon>
        <taxon>Bacillales</taxon>
        <taxon>Geomicrobium</taxon>
    </lineage>
</organism>
<evidence type="ECO:0000313" key="2">
    <source>
        <dbReference type="Proteomes" id="UP000568839"/>
    </source>
</evidence>